<name>A0A1H3T7W1_9BURK</name>
<dbReference type="Proteomes" id="UP000183417">
    <property type="component" value="Unassembled WGS sequence"/>
</dbReference>
<evidence type="ECO:0000256" key="2">
    <source>
        <dbReference type="SAM" id="Coils"/>
    </source>
</evidence>
<dbReference type="GO" id="GO:0030313">
    <property type="term" value="C:cell envelope"/>
    <property type="evidence" value="ECO:0007669"/>
    <property type="project" value="TreeGrafter"/>
</dbReference>
<reference evidence="5 6" key="1">
    <citation type="submission" date="2016-10" db="EMBL/GenBank/DDBJ databases">
        <authorList>
            <person name="de Groot N.N."/>
        </authorList>
    </citation>
    <scope>NUCLEOTIDE SEQUENCE [LARGE SCALE GENOMIC DNA]</scope>
    <source>
        <strain evidence="5 6">LMG 24775</strain>
    </source>
</reference>
<evidence type="ECO:0000256" key="3">
    <source>
        <dbReference type="SAM" id="SignalP"/>
    </source>
</evidence>
<protein>
    <submittedName>
        <fullName evidence="5">Multidrug efflux pump subunit AcrA (Membrane-fusion protein)</fullName>
    </submittedName>
</protein>
<dbReference type="RefSeq" id="WP_074923422.1">
    <property type="nucleotide sequence ID" value="NZ_CP141274.1"/>
</dbReference>
<evidence type="ECO:0000259" key="4">
    <source>
        <dbReference type="Pfam" id="PF25967"/>
    </source>
</evidence>
<dbReference type="GO" id="GO:0060003">
    <property type="term" value="P:copper ion export"/>
    <property type="evidence" value="ECO:0007669"/>
    <property type="project" value="TreeGrafter"/>
</dbReference>
<sequence>MSYRPTALALALLMGWPAWAAPGAHGPNGEHLDQTSAVRGNGLARLPDGSVNIPKLAQRRMGLRTVSAPETQAAATVQLPARIVADPNASGMVQAAQGGRIEPGPNGLPLPGQSVRQGETLAWVRYQADPYAQASQQAQRAELRASRELAEKRLQRLQSLEGSVPRKEIEAARIESESLRQRENAVGASLQAREALRAPITGVISRVDIKAGQIVSSRELLVEVVSPSRLMVEATTPDVALAARIDKASLAGIEGLELRLVGAARALRDGVLPLTFVIRARDAAPAVAIGQSVTVIAQLDTQRKGIVLPADAVVRGAANEPVVWIKSGSERYLPQPVQVQPLDSHSVLVTQGLAADNRVVVQGAALIAQIR</sequence>
<evidence type="ECO:0000313" key="6">
    <source>
        <dbReference type="Proteomes" id="UP000183417"/>
    </source>
</evidence>
<gene>
    <name evidence="5" type="ORF">SAMN05421547_12567</name>
</gene>
<proteinExistence type="predicted"/>
<dbReference type="PANTHER" id="PTHR30097">
    <property type="entry name" value="CATION EFFLUX SYSTEM PROTEIN CUSB"/>
    <property type="match status" value="1"/>
</dbReference>
<organism evidence="5 6">
    <name type="scientific">Delftia lacustris</name>
    <dbReference type="NCBI Taxonomy" id="558537"/>
    <lineage>
        <taxon>Bacteria</taxon>
        <taxon>Pseudomonadati</taxon>
        <taxon>Pseudomonadota</taxon>
        <taxon>Betaproteobacteria</taxon>
        <taxon>Burkholderiales</taxon>
        <taxon>Comamonadaceae</taxon>
        <taxon>Delftia</taxon>
    </lineage>
</organism>
<feature type="domain" description="Multidrug resistance protein MdtA-like C-terminal permuted SH3" evidence="4">
    <location>
        <begin position="306"/>
        <end position="364"/>
    </location>
</feature>
<dbReference type="GeneID" id="94693337"/>
<dbReference type="SUPFAM" id="SSF111369">
    <property type="entry name" value="HlyD-like secretion proteins"/>
    <property type="match status" value="1"/>
</dbReference>
<evidence type="ECO:0000313" key="5">
    <source>
        <dbReference type="EMBL" id="SDZ45419.1"/>
    </source>
</evidence>
<feature type="coiled-coil region" evidence="2">
    <location>
        <begin position="131"/>
        <end position="160"/>
    </location>
</feature>
<dbReference type="AlphaFoldDB" id="A0A1H3T7W1"/>
<evidence type="ECO:0000256" key="1">
    <source>
        <dbReference type="ARBA" id="ARBA00022448"/>
    </source>
</evidence>
<dbReference type="GO" id="GO:0015679">
    <property type="term" value="P:plasma membrane copper ion transport"/>
    <property type="evidence" value="ECO:0007669"/>
    <property type="project" value="TreeGrafter"/>
</dbReference>
<dbReference type="Gene3D" id="2.40.420.20">
    <property type="match status" value="1"/>
</dbReference>
<accession>A0A1H3T7W1</accession>
<dbReference type="InterPro" id="IPR051909">
    <property type="entry name" value="MFP_Cation_Efflux"/>
</dbReference>
<keyword evidence="2" id="KW-0175">Coiled coil</keyword>
<keyword evidence="1" id="KW-0813">Transport</keyword>
<feature type="chain" id="PRO_5010176182" evidence="3">
    <location>
        <begin position="21"/>
        <end position="371"/>
    </location>
</feature>
<keyword evidence="3" id="KW-0732">Signal</keyword>
<feature type="signal peptide" evidence="3">
    <location>
        <begin position="1"/>
        <end position="20"/>
    </location>
</feature>
<dbReference type="Gene3D" id="2.40.50.100">
    <property type="match status" value="1"/>
</dbReference>
<dbReference type="PANTHER" id="PTHR30097:SF4">
    <property type="entry name" value="SLR6042 PROTEIN"/>
    <property type="match status" value="1"/>
</dbReference>
<dbReference type="Gene3D" id="1.10.287.470">
    <property type="entry name" value="Helix hairpin bin"/>
    <property type="match status" value="1"/>
</dbReference>
<dbReference type="Pfam" id="PF25967">
    <property type="entry name" value="RND-MFP_C"/>
    <property type="match status" value="1"/>
</dbReference>
<dbReference type="Gene3D" id="2.40.30.170">
    <property type="match status" value="1"/>
</dbReference>
<dbReference type="EMBL" id="FNPE01000025">
    <property type="protein sequence ID" value="SDZ45419.1"/>
    <property type="molecule type" value="Genomic_DNA"/>
</dbReference>
<dbReference type="InterPro" id="IPR058627">
    <property type="entry name" value="MdtA-like_C"/>
</dbReference>